<protein>
    <submittedName>
        <fullName evidence="2">Uncharacterized protein</fullName>
    </submittedName>
</protein>
<reference evidence="1 2" key="1">
    <citation type="journal article" date="2019" name="Mol. Biol. Evol.">
        <title>Blast fungal genomes show frequent chromosomal changes, gene gains and losses, and effector gene turnover.</title>
        <authorList>
            <person name="Gomez Luciano L.B."/>
            <person name="Jason Tsai I."/>
            <person name="Chuma I."/>
            <person name="Tosa Y."/>
            <person name="Chen Y.H."/>
            <person name="Li J.Y."/>
            <person name="Li M.Y."/>
            <person name="Jade Lu M.Y."/>
            <person name="Nakayashiki H."/>
            <person name="Li W.H."/>
        </authorList>
    </citation>
    <scope>NUCLEOTIDE SEQUENCE [LARGE SCALE GENOMIC DNA]</scope>
    <source>
        <strain evidence="1 2">NI907</strain>
    </source>
</reference>
<dbReference type="Pfam" id="PF19951">
    <property type="entry name" value="DUF6413"/>
    <property type="match status" value="1"/>
</dbReference>
<evidence type="ECO:0000313" key="2">
    <source>
        <dbReference type="RefSeq" id="XP_030982562.1"/>
    </source>
</evidence>
<dbReference type="KEGG" id="pgri:PgNI_05318"/>
<organism evidence="1 2">
    <name type="scientific">Pyricularia grisea</name>
    <name type="common">Crabgrass-specific blast fungus</name>
    <name type="synonym">Magnaporthe grisea</name>
    <dbReference type="NCBI Taxonomy" id="148305"/>
    <lineage>
        <taxon>Eukaryota</taxon>
        <taxon>Fungi</taxon>
        <taxon>Dikarya</taxon>
        <taxon>Ascomycota</taxon>
        <taxon>Pezizomycotina</taxon>
        <taxon>Sordariomycetes</taxon>
        <taxon>Sordariomycetidae</taxon>
        <taxon>Magnaporthales</taxon>
        <taxon>Pyriculariaceae</taxon>
        <taxon>Pyricularia</taxon>
    </lineage>
</organism>
<sequence length="96" mass="10143">TTKNSKIKPDFSTPRTGGICCSVQTTTDNNNFCSSQGLTAYCCGRYYDNRKKTATTKGGCDPIIEFPVGRLVESVATSDTTCSAIGAIGFIGCVRA</sequence>
<name>A0A6P8B5U8_PYRGI</name>
<reference evidence="2" key="2">
    <citation type="submission" date="2019-10" db="EMBL/GenBank/DDBJ databases">
        <authorList>
            <consortium name="NCBI Genome Project"/>
        </authorList>
    </citation>
    <scope>NUCLEOTIDE SEQUENCE</scope>
    <source>
        <strain evidence="2">NI907</strain>
    </source>
</reference>
<dbReference type="RefSeq" id="XP_030982562.1">
    <property type="nucleotide sequence ID" value="XM_031125351.1"/>
</dbReference>
<dbReference type="GeneID" id="41960260"/>
<keyword evidence="1" id="KW-1185">Reference proteome</keyword>
<dbReference type="Proteomes" id="UP000515153">
    <property type="component" value="Chromosome I"/>
</dbReference>
<feature type="non-terminal residue" evidence="2">
    <location>
        <position position="1"/>
    </location>
</feature>
<gene>
    <name evidence="2" type="ORF">PgNI_05318</name>
</gene>
<proteinExistence type="predicted"/>
<evidence type="ECO:0000313" key="1">
    <source>
        <dbReference type="Proteomes" id="UP000515153"/>
    </source>
</evidence>
<reference evidence="2" key="3">
    <citation type="submission" date="2025-08" db="UniProtKB">
        <authorList>
            <consortium name="RefSeq"/>
        </authorList>
    </citation>
    <scope>IDENTIFICATION</scope>
    <source>
        <strain evidence="2">NI907</strain>
    </source>
</reference>
<dbReference type="AlphaFoldDB" id="A0A6P8B5U8"/>
<dbReference type="InterPro" id="IPR045634">
    <property type="entry name" value="DUF6413"/>
</dbReference>
<accession>A0A6P8B5U8</accession>